<feature type="transmembrane region" description="Helical" evidence="1">
    <location>
        <begin position="55"/>
        <end position="79"/>
    </location>
</feature>
<accession>A0A4R1R2N2</accession>
<organism evidence="2 3">
    <name type="scientific">Allofournierella massiliensis</name>
    <dbReference type="NCBI Taxonomy" id="1650663"/>
    <lineage>
        <taxon>Bacteria</taxon>
        <taxon>Bacillati</taxon>
        <taxon>Bacillota</taxon>
        <taxon>Clostridia</taxon>
        <taxon>Eubacteriales</taxon>
        <taxon>Oscillospiraceae</taxon>
        <taxon>Allofournierella</taxon>
    </lineage>
</organism>
<dbReference type="EMBL" id="SLUM01000005">
    <property type="protein sequence ID" value="TCL59598.1"/>
    <property type="molecule type" value="Genomic_DNA"/>
</dbReference>
<dbReference type="RefSeq" id="WP_058966913.1">
    <property type="nucleotide sequence ID" value="NZ_CABKVM010000019.1"/>
</dbReference>
<keyword evidence="1" id="KW-0812">Transmembrane</keyword>
<evidence type="ECO:0000256" key="1">
    <source>
        <dbReference type="SAM" id="Phobius"/>
    </source>
</evidence>
<sequence length="108" mass="12228">MIRKLLKNLLGENFTENNAKLASVNFAIVLLMFLLSGIMLFFLPEQISILHTGDTYYPLPSVLAVWLLPIIALVINIGFIKQKRLSKMNSIVFVVLLVIMMTSYISQI</sequence>
<keyword evidence="1" id="KW-0472">Membrane</keyword>
<dbReference type="Proteomes" id="UP000295184">
    <property type="component" value="Unassembled WGS sequence"/>
</dbReference>
<feature type="transmembrane region" description="Helical" evidence="1">
    <location>
        <begin position="21"/>
        <end position="43"/>
    </location>
</feature>
<comment type="caution">
    <text evidence="2">The sequence shown here is derived from an EMBL/GenBank/DDBJ whole genome shotgun (WGS) entry which is preliminary data.</text>
</comment>
<dbReference type="AlphaFoldDB" id="A0A4R1R2N2"/>
<proteinExistence type="predicted"/>
<keyword evidence="1" id="KW-1133">Transmembrane helix</keyword>
<evidence type="ECO:0000313" key="2">
    <source>
        <dbReference type="EMBL" id="TCL59598.1"/>
    </source>
</evidence>
<reference evidence="2 3" key="1">
    <citation type="submission" date="2019-03" db="EMBL/GenBank/DDBJ databases">
        <title>Genomic Encyclopedia of Type Strains, Phase IV (KMG-IV): sequencing the most valuable type-strain genomes for metagenomic binning, comparative biology and taxonomic classification.</title>
        <authorList>
            <person name="Goeker M."/>
        </authorList>
    </citation>
    <scope>NUCLEOTIDE SEQUENCE [LARGE SCALE GENOMIC DNA]</scope>
    <source>
        <strain evidence="2 3">DSM 100451</strain>
    </source>
</reference>
<dbReference type="OrthoDB" id="2049123at2"/>
<gene>
    <name evidence="2" type="ORF">EDD77_10544</name>
</gene>
<dbReference type="STRING" id="1650663.GCA_001486665_03348"/>
<feature type="transmembrane region" description="Helical" evidence="1">
    <location>
        <begin position="91"/>
        <end position="107"/>
    </location>
</feature>
<name>A0A4R1R2N2_9FIRM</name>
<evidence type="ECO:0000313" key="3">
    <source>
        <dbReference type="Proteomes" id="UP000295184"/>
    </source>
</evidence>
<protein>
    <submittedName>
        <fullName evidence="2">Uncharacterized protein</fullName>
    </submittedName>
</protein>